<proteinExistence type="predicted"/>
<feature type="transmembrane region" description="Helical" evidence="1">
    <location>
        <begin position="66"/>
        <end position="90"/>
    </location>
</feature>
<dbReference type="EMBL" id="JAMGBB010000001">
    <property type="protein sequence ID" value="MCL6741899.1"/>
    <property type="molecule type" value="Genomic_DNA"/>
</dbReference>
<keyword evidence="1" id="KW-1133">Transmembrane helix</keyword>
<evidence type="ECO:0008006" key="4">
    <source>
        <dbReference type="Google" id="ProtNLM"/>
    </source>
</evidence>
<dbReference type="RefSeq" id="WP_249916259.1">
    <property type="nucleotide sequence ID" value="NZ_JAMGBB010000001.1"/>
</dbReference>
<evidence type="ECO:0000313" key="3">
    <source>
        <dbReference type="Proteomes" id="UP001165383"/>
    </source>
</evidence>
<gene>
    <name evidence="2" type="ORF">LZ518_12250</name>
</gene>
<feature type="transmembrane region" description="Helical" evidence="1">
    <location>
        <begin position="34"/>
        <end position="54"/>
    </location>
</feature>
<reference evidence="2" key="1">
    <citation type="submission" date="2022-05" db="EMBL/GenBank/DDBJ databases">
        <authorList>
            <person name="Jo J.-H."/>
            <person name="Im W.-T."/>
        </authorList>
    </citation>
    <scope>NUCLEOTIDE SEQUENCE</scope>
    <source>
        <strain evidence="2">RB56-2</strain>
    </source>
</reference>
<evidence type="ECO:0000256" key="1">
    <source>
        <dbReference type="SAM" id="Phobius"/>
    </source>
</evidence>
<protein>
    <recommendedName>
        <fullName evidence="4">GAF domain-containing protein</fullName>
    </recommendedName>
</protein>
<organism evidence="2 3">
    <name type="scientific">Sphingomonas brevis</name>
    <dbReference type="NCBI Taxonomy" id="2908206"/>
    <lineage>
        <taxon>Bacteria</taxon>
        <taxon>Pseudomonadati</taxon>
        <taxon>Pseudomonadota</taxon>
        <taxon>Alphaproteobacteria</taxon>
        <taxon>Sphingomonadales</taxon>
        <taxon>Sphingomonadaceae</taxon>
        <taxon>Sphingomonas</taxon>
    </lineage>
</organism>
<keyword evidence="3" id="KW-1185">Reference proteome</keyword>
<name>A0ABT0SCM6_9SPHN</name>
<feature type="transmembrane region" description="Helical" evidence="1">
    <location>
        <begin position="102"/>
        <end position="123"/>
    </location>
</feature>
<feature type="transmembrane region" description="Helical" evidence="1">
    <location>
        <begin position="135"/>
        <end position="154"/>
    </location>
</feature>
<comment type="caution">
    <text evidence="2">The sequence shown here is derived from an EMBL/GenBank/DDBJ whole genome shotgun (WGS) entry which is preliminary data.</text>
</comment>
<dbReference type="Proteomes" id="UP001165383">
    <property type="component" value="Unassembled WGS sequence"/>
</dbReference>
<keyword evidence="1" id="KW-0472">Membrane</keyword>
<accession>A0ABT0SCM6</accession>
<keyword evidence="1" id="KW-0812">Transmembrane</keyword>
<evidence type="ECO:0000313" key="2">
    <source>
        <dbReference type="EMBL" id="MCL6741899.1"/>
    </source>
</evidence>
<sequence length="343" mass="36998">MPIAIGCVLAGLATLVVRYRATEPGAQQQQLKWVSLGLFAGIGLILMARAAAWFARDAAMPLAGSVAIEGAFQFGIIILALGFLISLLRFRLYDAEAAISRSAIYAALTLSVVGIFAAGEALIELVGQQYFGSSIGNVSGAVAAALAAILLTPLHRRISNWAEQHFQHDLAVLKQELPDLLISLSFGASVKRLAETVLPRIEQAVQSTRMALLVDDRLVMTQGINRAATQKLLKGWRPPQTEVRMDCDNDAAFPLQIALRCPLGRIRGWLLLGPRPDGSAYGRDDSAALMAILPGLQRALVLVAEREAELSRQNQALASLNRGIAALTGRMDRLEETSRVRMI</sequence>